<evidence type="ECO:0000313" key="2">
    <source>
        <dbReference type="Proteomes" id="UP000756703"/>
    </source>
</evidence>
<sequence>MDKCFCGTDGTWVCSDCKKRFCPEHGRQHEKISGHMVLDPVEAWLTSGAK</sequence>
<evidence type="ECO:0000313" key="1">
    <source>
        <dbReference type="EMBL" id="MBI4132657.1"/>
    </source>
</evidence>
<reference evidence="1" key="1">
    <citation type="submission" date="2020-07" db="EMBL/GenBank/DDBJ databases">
        <title>Huge and variable diversity of episymbiotic CPR bacteria and DPANN archaea in groundwater ecosystems.</title>
        <authorList>
            <person name="He C.Y."/>
            <person name="Keren R."/>
            <person name="Whittaker M."/>
            <person name="Farag I.F."/>
            <person name="Doudna J."/>
            <person name="Cate J.H.D."/>
            <person name="Banfield J.F."/>
        </authorList>
    </citation>
    <scope>NUCLEOTIDE SEQUENCE</scope>
    <source>
        <strain evidence="1">NC_groundwater_1225_Ag_S-0.1um_56_177</strain>
    </source>
</reference>
<comment type="caution">
    <text evidence="1">The sequence shown here is derived from an EMBL/GenBank/DDBJ whole genome shotgun (WGS) entry which is preliminary data.</text>
</comment>
<accession>A0A933DT99</accession>
<organism evidence="1 2">
    <name type="scientific">Candidatus Sungiibacteriota bacterium</name>
    <dbReference type="NCBI Taxonomy" id="2750080"/>
    <lineage>
        <taxon>Bacteria</taxon>
        <taxon>Candidatus Sungiibacteriota</taxon>
    </lineage>
</organism>
<dbReference type="Proteomes" id="UP000756703">
    <property type="component" value="Unassembled WGS sequence"/>
</dbReference>
<protein>
    <submittedName>
        <fullName evidence="1">Uncharacterized protein</fullName>
    </submittedName>
</protein>
<gene>
    <name evidence="1" type="ORF">HY473_00960</name>
</gene>
<name>A0A933DT99_9BACT</name>
<proteinExistence type="predicted"/>
<dbReference type="AlphaFoldDB" id="A0A933DT99"/>
<dbReference type="EMBL" id="JACQMI010000005">
    <property type="protein sequence ID" value="MBI4132657.1"/>
    <property type="molecule type" value="Genomic_DNA"/>
</dbReference>